<dbReference type="InterPro" id="IPR013751">
    <property type="entry name" value="ACP_syn_III_N"/>
</dbReference>
<dbReference type="PANTHER" id="PTHR34069">
    <property type="entry name" value="3-OXOACYL-[ACYL-CARRIER-PROTEIN] SYNTHASE 3"/>
    <property type="match status" value="1"/>
</dbReference>
<dbReference type="AlphaFoldDB" id="A0A0J0YV26"/>
<dbReference type="CDD" id="cd00830">
    <property type="entry name" value="KAS_III"/>
    <property type="match status" value="1"/>
</dbReference>
<dbReference type="PATRIC" id="fig|1470200.3.peg.41"/>
<dbReference type="Pfam" id="PF08545">
    <property type="entry name" value="ACP_syn_III"/>
    <property type="match status" value="1"/>
</dbReference>
<dbReference type="InterPro" id="IPR013747">
    <property type="entry name" value="ACP_syn_III_C"/>
</dbReference>
<dbReference type="Pfam" id="PF08541">
    <property type="entry name" value="ACP_syn_III_C"/>
    <property type="match status" value="1"/>
</dbReference>
<feature type="domain" description="Beta-ketoacyl-[acyl-carrier-protein] synthase III N-terminal" evidence="4">
    <location>
        <begin position="152"/>
        <end position="231"/>
    </location>
</feature>
<feature type="domain" description="Beta-ketoacyl-[acyl-carrier-protein] synthase III C-terminal" evidence="3">
    <location>
        <begin position="285"/>
        <end position="374"/>
    </location>
</feature>
<evidence type="ECO:0000256" key="1">
    <source>
        <dbReference type="ARBA" id="ARBA00022679"/>
    </source>
</evidence>
<evidence type="ECO:0000259" key="4">
    <source>
        <dbReference type="Pfam" id="PF08545"/>
    </source>
</evidence>
<comment type="caution">
    <text evidence="5">The sequence shown here is derived from an EMBL/GenBank/DDBJ whole genome shotgun (WGS) entry which is preliminary data.</text>
</comment>
<evidence type="ECO:0000313" key="5">
    <source>
        <dbReference type="EMBL" id="KLT73950.1"/>
    </source>
</evidence>
<dbReference type="GO" id="GO:0006633">
    <property type="term" value="P:fatty acid biosynthetic process"/>
    <property type="evidence" value="ECO:0007669"/>
    <property type="project" value="InterPro"/>
</dbReference>
<dbReference type="GO" id="GO:0044550">
    <property type="term" value="P:secondary metabolite biosynthetic process"/>
    <property type="evidence" value="ECO:0007669"/>
    <property type="project" value="TreeGrafter"/>
</dbReference>
<keyword evidence="6" id="KW-1185">Reference proteome</keyword>
<accession>A0A0J0YV26</accession>
<dbReference type="GO" id="GO:0004315">
    <property type="term" value="F:3-oxoacyl-[acyl-carrier-protein] synthase activity"/>
    <property type="evidence" value="ECO:0007669"/>
    <property type="project" value="InterPro"/>
</dbReference>
<dbReference type="InterPro" id="IPR016039">
    <property type="entry name" value="Thiolase-like"/>
</dbReference>
<dbReference type="STRING" id="1470200.PL75_00185"/>
<keyword evidence="1" id="KW-0808">Transferase</keyword>
<sequence length="376" mass="40500">MSAPQAVLSGTGLFTPSNAISNDELVATFNRYVAAFNERHADEIAAGTMEPLAESSSEFIEKASGIKSRFVLDKEGILNPDIMCPQFPKRSNEELSVQAEMGVAAAKEALENAGVEAADIDMVLVANSNMQRAYPAMAVEIQTALGCGGFAFDMNVACSSATFALQTAADAVKSGSASRVLIVNAEICSAHLNFRERDSHFIFGDAATAMVVVRDDLAREGQGFRIVGTKLWTQFSNNIRNNFGFINRCEMDADPMAADKLFVQNGRKVFKEVCPAVGEHIVAHLAENQIKPQNVARFWLHQANRTMNELISRRVLGRDASAEEAPIILDRYANTSSAGSVIALHLHHADLPTGSIGVLSSFGAGYSIGSVILEKR</sequence>
<gene>
    <name evidence="5" type="ORF">PL75_00185</name>
</gene>
<dbReference type="SUPFAM" id="SSF53901">
    <property type="entry name" value="Thiolase-like"/>
    <property type="match status" value="1"/>
</dbReference>
<dbReference type="Gene3D" id="3.40.47.10">
    <property type="match status" value="2"/>
</dbReference>
<name>A0A0J0YV26_9NEIS</name>
<evidence type="ECO:0000259" key="3">
    <source>
        <dbReference type="Pfam" id="PF08541"/>
    </source>
</evidence>
<dbReference type="RefSeq" id="WP_047760047.1">
    <property type="nucleotide sequence ID" value="NZ_CP091510.1"/>
</dbReference>
<reference evidence="5 6" key="1">
    <citation type="submission" date="2014-11" db="EMBL/GenBank/DDBJ databases">
        <title>Genome of a novel goose pathogen.</title>
        <authorList>
            <person name="Hansen C.M."/>
            <person name="Hueffer K."/>
            <person name="Choi S.C."/>
        </authorList>
    </citation>
    <scope>NUCLEOTIDE SEQUENCE [LARGE SCALE GENOMIC DNA]</scope>
    <source>
        <strain evidence="5 6">KH1503</strain>
    </source>
</reference>
<evidence type="ECO:0000313" key="6">
    <source>
        <dbReference type="Proteomes" id="UP000036027"/>
    </source>
</evidence>
<dbReference type="NCBIfam" id="NF005703">
    <property type="entry name" value="PRK07515.1"/>
    <property type="match status" value="1"/>
</dbReference>
<proteinExistence type="predicted"/>
<keyword evidence="2" id="KW-0012">Acyltransferase</keyword>
<organism evidence="5 6">
    <name type="scientific">Neisseria arctica</name>
    <dbReference type="NCBI Taxonomy" id="1470200"/>
    <lineage>
        <taxon>Bacteria</taxon>
        <taxon>Pseudomonadati</taxon>
        <taxon>Pseudomonadota</taxon>
        <taxon>Betaproteobacteria</taxon>
        <taxon>Neisseriales</taxon>
        <taxon>Neisseriaceae</taxon>
        <taxon>Neisseria</taxon>
    </lineage>
</organism>
<dbReference type="OrthoDB" id="4336181at2"/>
<dbReference type="PANTHER" id="PTHR34069:SF2">
    <property type="entry name" value="BETA-KETOACYL-[ACYL-CARRIER-PROTEIN] SYNTHASE III"/>
    <property type="match status" value="1"/>
</dbReference>
<protein>
    <submittedName>
        <fullName evidence="5">3-oxoacyl-ACP synthase</fullName>
    </submittedName>
</protein>
<dbReference type="Proteomes" id="UP000036027">
    <property type="component" value="Unassembled WGS sequence"/>
</dbReference>
<evidence type="ECO:0000256" key="2">
    <source>
        <dbReference type="ARBA" id="ARBA00023315"/>
    </source>
</evidence>
<dbReference type="EMBL" id="JTDO01000001">
    <property type="protein sequence ID" value="KLT73950.1"/>
    <property type="molecule type" value="Genomic_DNA"/>
</dbReference>